<name>A0A0V0YK38_TRIPS</name>
<sequence length="87" mass="9912">MDSSIDCFSSVFADLHAARNSYNTGRILNHRSFGAAFTQIHKIQPAFIDALLFLTLFYISVFQKEWTLSIPTILDRMSSLRHVIGTF</sequence>
<protein>
    <submittedName>
        <fullName evidence="1">Uncharacterized protein</fullName>
    </submittedName>
</protein>
<dbReference type="AlphaFoldDB" id="A0A0V0YK38"/>
<evidence type="ECO:0000313" key="1">
    <source>
        <dbReference type="EMBL" id="KRY00461.1"/>
    </source>
</evidence>
<evidence type="ECO:0000313" key="2">
    <source>
        <dbReference type="Proteomes" id="UP000054815"/>
    </source>
</evidence>
<comment type="caution">
    <text evidence="1">The sequence shown here is derived from an EMBL/GenBank/DDBJ whole genome shotgun (WGS) entry which is preliminary data.</text>
</comment>
<dbReference type="EMBL" id="JYDU01000008">
    <property type="protein sequence ID" value="KRY00461.1"/>
    <property type="molecule type" value="Genomic_DNA"/>
</dbReference>
<gene>
    <name evidence="1" type="ORF">T4E_826</name>
</gene>
<accession>A0A0V0YK38</accession>
<organism evidence="1 2">
    <name type="scientific">Trichinella pseudospiralis</name>
    <name type="common">Parasitic roundworm</name>
    <dbReference type="NCBI Taxonomy" id="6337"/>
    <lineage>
        <taxon>Eukaryota</taxon>
        <taxon>Metazoa</taxon>
        <taxon>Ecdysozoa</taxon>
        <taxon>Nematoda</taxon>
        <taxon>Enoplea</taxon>
        <taxon>Dorylaimia</taxon>
        <taxon>Trichinellida</taxon>
        <taxon>Trichinellidae</taxon>
        <taxon>Trichinella</taxon>
    </lineage>
</organism>
<reference evidence="1 2" key="1">
    <citation type="submission" date="2015-01" db="EMBL/GenBank/DDBJ databases">
        <title>Evolution of Trichinella species and genotypes.</title>
        <authorList>
            <person name="Korhonen P.K."/>
            <person name="Edoardo P."/>
            <person name="Giuseppe L.R."/>
            <person name="Gasser R.B."/>
        </authorList>
    </citation>
    <scope>NUCLEOTIDE SEQUENCE [LARGE SCALE GENOMIC DNA]</scope>
    <source>
        <strain evidence="1">ISS141</strain>
    </source>
</reference>
<proteinExistence type="predicted"/>
<dbReference type="Proteomes" id="UP000054815">
    <property type="component" value="Unassembled WGS sequence"/>
</dbReference>